<evidence type="ECO:0000313" key="2">
    <source>
        <dbReference type="Proteomes" id="UP000887013"/>
    </source>
</evidence>
<dbReference type="AlphaFoldDB" id="A0A8X6N7T1"/>
<dbReference type="Proteomes" id="UP000887013">
    <property type="component" value="Unassembled WGS sequence"/>
</dbReference>
<reference evidence="1" key="1">
    <citation type="submission" date="2020-08" db="EMBL/GenBank/DDBJ databases">
        <title>Multicomponent nature underlies the extraordinary mechanical properties of spider dragline silk.</title>
        <authorList>
            <person name="Kono N."/>
            <person name="Nakamura H."/>
            <person name="Mori M."/>
            <person name="Yoshida Y."/>
            <person name="Ohtoshi R."/>
            <person name="Malay A.D."/>
            <person name="Moran D.A.P."/>
            <person name="Tomita M."/>
            <person name="Numata K."/>
            <person name="Arakawa K."/>
        </authorList>
    </citation>
    <scope>NUCLEOTIDE SEQUENCE</scope>
</reference>
<comment type="caution">
    <text evidence="1">The sequence shown here is derived from an EMBL/GenBank/DDBJ whole genome shotgun (WGS) entry which is preliminary data.</text>
</comment>
<dbReference type="EMBL" id="BMAW01054962">
    <property type="protein sequence ID" value="GFS98699.1"/>
    <property type="molecule type" value="Genomic_DNA"/>
</dbReference>
<evidence type="ECO:0000313" key="1">
    <source>
        <dbReference type="EMBL" id="GFS98699.1"/>
    </source>
</evidence>
<keyword evidence="2" id="KW-1185">Reference proteome</keyword>
<accession>A0A8X6N7T1</accession>
<sequence length="103" mass="11681">MDPGLTAFGGFGHQGLPAFPGYQRFLRSFYMFLRTWWCRFSVFDPRFSRPIKGIGSHPGECSFLYFFLVGYDNHDRTLEVVSEQSFGSCVLPVGSGESGVHWT</sequence>
<gene>
    <name evidence="1" type="ORF">NPIL_491231</name>
</gene>
<name>A0A8X6N7T1_NEPPI</name>
<protein>
    <submittedName>
        <fullName evidence="1">Uncharacterized protein</fullName>
    </submittedName>
</protein>
<organism evidence="1 2">
    <name type="scientific">Nephila pilipes</name>
    <name type="common">Giant wood spider</name>
    <name type="synonym">Nephila maculata</name>
    <dbReference type="NCBI Taxonomy" id="299642"/>
    <lineage>
        <taxon>Eukaryota</taxon>
        <taxon>Metazoa</taxon>
        <taxon>Ecdysozoa</taxon>
        <taxon>Arthropoda</taxon>
        <taxon>Chelicerata</taxon>
        <taxon>Arachnida</taxon>
        <taxon>Araneae</taxon>
        <taxon>Araneomorphae</taxon>
        <taxon>Entelegynae</taxon>
        <taxon>Araneoidea</taxon>
        <taxon>Nephilidae</taxon>
        <taxon>Nephila</taxon>
    </lineage>
</organism>
<proteinExistence type="predicted"/>